<sequence>MSDHISKETLQLLCNTVQQRLKTQSADYRMLLALEDAMRRVEEGVAAAPIGEAHSAEGSALELAIRVTQAGAAKRVLQTRGEPVPIDELLQLMPVFGGRTTTRASLSSSLSQSPEFVSVRHKSRWCWWLAAEPRDRKSKPQDQTASRSLRWRIGRRRG</sequence>
<organism evidence="2">
    <name type="scientific">Alsobacter sp. KACC 23698</name>
    <dbReference type="NCBI Taxonomy" id="3149229"/>
    <lineage>
        <taxon>Bacteria</taxon>
        <taxon>Pseudomonadati</taxon>
        <taxon>Pseudomonadota</taxon>
        <taxon>Alphaproteobacteria</taxon>
        <taxon>Hyphomicrobiales</taxon>
        <taxon>Alsobacteraceae</taxon>
        <taxon>Alsobacter</taxon>
    </lineage>
</organism>
<protein>
    <submittedName>
        <fullName evidence="2">Uncharacterized protein</fullName>
    </submittedName>
</protein>
<accession>A0AAU7JJY0</accession>
<evidence type="ECO:0000256" key="1">
    <source>
        <dbReference type="SAM" id="MobiDB-lite"/>
    </source>
</evidence>
<proteinExistence type="predicted"/>
<dbReference type="RefSeq" id="WP_406857236.1">
    <property type="nucleotide sequence ID" value="NZ_CP157484.1"/>
</dbReference>
<evidence type="ECO:0000313" key="2">
    <source>
        <dbReference type="EMBL" id="XBO40379.1"/>
    </source>
</evidence>
<gene>
    <name evidence="2" type="ORF">ABEG18_06275</name>
</gene>
<dbReference type="AlphaFoldDB" id="A0AAU7JJY0"/>
<name>A0AAU7JJY0_9HYPH</name>
<feature type="region of interest" description="Disordered" evidence="1">
    <location>
        <begin position="134"/>
        <end position="158"/>
    </location>
</feature>
<reference evidence="2" key="1">
    <citation type="submission" date="2024-05" db="EMBL/GenBank/DDBJ databases">
        <authorList>
            <person name="Kim S."/>
            <person name="Heo J."/>
            <person name="Choi H."/>
            <person name="Choi Y."/>
            <person name="Kwon S.-W."/>
            <person name="Kim Y."/>
        </authorList>
    </citation>
    <scope>NUCLEOTIDE SEQUENCE</scope>
    <source>
        <strain evidence="2">KACC 23698</strain>
    </source>
</reference>
<dbReference type="EMBL" id="CP157484">
    <property type="protein sequence ID" value="XBO40379.1"/>
    <property type="molecule type" value="Genomic_DNA"/>
</dbReference>
<feature type="compositionally biased region" description="Basic residues" evidence="1">
    <location>
        <begin position="149"/>
        <end position="158"/>
    </location>
</feature>